<evidence type="ECO:0000256" key="1">
    <source>
        <dbReference type="SAM" id="MobiDB-lite"/>
    </source>
</evidence>
<evidence type="ECO:0000313" key="3">
    <source>
        <dbReference type="Proteomes" id="UP000299102"/>
    </source>
</evidence>
<sequence>MRPCTARRVVCPAPSSVPGQVTNSDSASRASYEMYYLKGIYLVTYLPMIIRQQQVYSENQETNYELPMKWRSKETSKECPTSKQRDQRKVTTACRDRSSTHWFRDRGDRQRYESTTEARLDLIREGNTARTRPPTNHQGNAREQW</sequence>
<proteinExistence type="predicted"/>
<gene>
    <name evidence="2" type="ORF">EVAR_56744_1</name>
</gene>
<accession>A0A4C1ZT26</accession>
<evidence type="ECO:0000313" key="2">
    <source>
        <dbReference type="EMBL" id="GBP90582.1"/>
    </source>
</evidence>
<reference evidence="2 3" key="1">
    <citation type="journal article" date="2019" name="Commun. Biol.">
        <title>The bagworm genome reveals a unique fibroin gene that provides high tensile strength.</title>
        <authorList>
            <person name="Kono N."/>
            <person name="Nakamura H."/>
            <person name="Ohtoshi R."/>
            <person name="Tomita M."/>
            <person name="Numata K."/>
            <person name="Arakawa K."/>
        </authorList>
    </citation>
    <scope>NUCLEOTIDE SEQUENCE [LARGE SCALE GENOMIC DNA]</scope>
</reference>
<feature type="compositionally biased region" description="Basic and acidic residues" evidence="1">
    <location>
        <begin position="83"/>
        <end position="124"/>
    </location>
</feature>
<keyword evidence="3" id="KW-1185">Reference proteome</keyword>
<feature type="region of interest" description="Disordered" evidence="1">
    <location>
        <begin position="71"/>
        <end position="145"/>
    </location>
</feature>
<dbReference type="Proteomes" id="UP000299102">
    <property type="component" value="Unassembled WGS sequence"/>
</dbReference>
<dbReference type="EMBL" id="BGZK01002093">
    <property type="protein sequence ID" value="GBP90582.1"/>
    <property type="molecule type" value="Genomic_DNA"/>
</dbReference>
<organism evidence="2 3">
    <name type="scientific">Eumeta variegata</name>
    <name type="common">Bagworm moth</name>
    <name type="synonym">Eumeta japonica</name>
    <dbReference type="NCBI Taxonomy" id="151549"/>
    <lineage>
        <taxon>Eukaryota</taxon>
        <taxon>Metazoa</taxon>
        <taxon>Ecdysozoa</taxon>
        <taxon>Arthropoda</taxon>
        <taxon>Hexapoda</taxon>
        <taxon>Insecta</taxon>
        <taxon>Pterygota</taxon>
        <taxon>Neoptera</taxon>
        <taxon>Endopterygota</taxon>
        <taxon>Lepidoptera</taxon>
        <taxon>Glossata</taxon>
        <taxon>Ditrysia</taxon>
        <taxon>Tineoidea</taxon>
        <taxon>Psychidae</taxon>
        <taxon>Oiketicinae</taxon>
        <taxon>Eumeta</taxon>
    </lineage>
</organism>
<feature type="compositionally biased region" description="Polar residues" evidence="1">
    <location>
        <begin position="128"/>
        <end position="145"/>
    </location>
</feature>
<name>A0A4C1ZT26_EUMVA</name>
<comment type="caution">
    <text evidence="2">The sequence shown here is derived from an EMBL/GenBank/DDBJ whole genome shotgun (WGS) entry which is preliminary data.</text>
</comment>
<protein>
    <submittedName>
        <fullName evidence="2">Uncharacterized protein</fullName>
    </submittedName>
</protein>
<dbReference type="AlphaFoldDB" id="A0A4C1ZT26"/>